<accession>A0ABY0IFA3</accession>
<dbReference type="PANTHER" id="PTHR34822">
    <property type="entry name" value="GRPB DOMAIN PROTEIN (AFU_ORTHOLOGUE AFUA_1G01530)"/>
    <property type="match status" value="1"/>
</dbReference>
<evidence type="ECO:0000313" key="1">
    <source>
        <dbReference type="EMBL" id="RZF21626.1"/>
    </source>
</evidence>
<evidence type="ECO:0000313" key="2">
    <source>
        <dbReference type="Proteomes" id="UP000443582"/>
    </source>
</evidence>
<reference evidence="2" key="1">
    <citation type="journal article" date="2019" name="Int. J. Syst. Evol. Microbiol.">
        <title>Halobacteriovorax valvorus sp. nov., a novel prokaryotic predator isolated from coastal seawater of China.</title>
        <authorList>
            <person name="Chen M.-X."/>
        </authorList>
    </citation>
    <scope>NUCLEOTIDE SEQUENCE [LARGE SCALE GENOMIC DNA]</scope>
    <source>
        <strain evidence="2">BL9</strain>
    </source>
</reference>
<dbReference type="SUPFAM" id="SSF81301">
    <property type="entry name" value="Nucleotidyltransferase"/>
    <property type="match status" value="1"/>
</dbReference>
<dbReference type="PANTHER" id="PTHR34822:SF1">
    <property type="entry name" value="GRPB FAMILY PROTEIN"/>
    <property type="match status" value="1"/>
</dbReference>
<name>A0ABY0IFA3_9BACT</name>
<dbReference type="Pfam" id="PF04229">
    <property type="entry name" value="GrpB"/>
    <property type="match status" value="1"/>
</dbReference>
<protein>
    <submittedName>
        <fullName evidence="1">GrpB family protein</fullName>
    </submittedName>
</protein>
<keyword evidence="2" id="KW-1185">Reference proteome</keyword>
<dbReference type="Gene3D" id="3.30.460.10">
    <property type="entry name" value="Beta Polymerase, domain 2"/>
    <property type="match status" value="1"/>
</dbReference>
<dbReference type="EMBL" id="QDKL01000002">
    <property type="protein sequence ID" value="RZF21626.1"/>
    <property type="molecule type" value="Genomic_DNA"/>
</dbReference>
<dbReference type="Proteomes" id="UP000443582">
    <property type="component" value="Unassembled WGS sequence"/>
</dbReference>
<gene>
    <name evidence="1" type="ORF">DAY19_08025</name>
</gene>
<dbReference type="InterPro" id="IPR043519">
    <property type="entry name" value="NT_sf"/>
</dbReference>
<sequence>MAKVVSKVLGLAMDKTIELVAYDDFWLKVFAKEEAALAKLLRNNFIGCEHIGSTAMPNVLARPTLDILCVVHTLDGIELFRNEFMAHGFSLVSNESQQFVFERKAPEGDRVLTNVKILKKGDERINDILDFRDYLNAEPMIATEYKNAKLNLVENHSNDLALYEGMKQRFIEAVLSKIR</sequence>
<dbReference type="InterPro" id="IPR007344">
    <property type="entry name" value="GrpB/CoaE"/>
</dbReference>
<comment type="caution">
    <text evidence="1">The sequence shown here is derived from an EMBL/GenBank/DDBJ whole genome shotgun (WGS) entry which is preliminary data.</text>
</comment>
<proteinExistence type="predicted"/>
<organism evidence="1 2">
    <name type="scientific">Halobacteriovorax vibrionivorans</name>
    <dbReference type="NCBI Taxonomy" id="2152716"/>
    <lineage>
        <taxon>Bacteria</taxon>
        <taxon>Pseudomonadati</taxon>
        <taxon>Bdellovibrionota</taxon>
        <taxon>Bacteriovoracia</taxon>
        <taxon>Bacteriovoracales</taxon>
        <taxon>Halobacteriovoraceae</taxon>
        <taxon>Halobacteriovorax</taxon>
    </lineage>
</organism>